<feature type="transmembrane region" description="Helical" evidence="3">
    <location>
        <begin position="548"/>
        <end position="566"/>
    </location>
</feature>
<keyword evidence="3" id="KW-1133">Transmembrane helix</keyword>
<comment type="similarity">
    <text evidence="1">Belongs to the patched family.</text>
</comment>
<feature type="domain" description="SSD" evidence="4">
    <location>
        <begin position="547"/>
        <end position="705"/>
    </location>
</feature>
<evidence type="ECO:0000313" key="5">
    <source>
        <dbReference type="EMBL" id="CAE7233126.1"/>
    </source>
</evidence>
<feature type="transmembrane region" description="Helical" evidence="3">
    <location>
        <begin position="1026"/>
        <end position="1048"/>
    </location>
</feature>
<dbReference type="InterPro" id="IPR051697">
    <property type="entry name" value="Patched_domain-protein"/>
</dbReference>
<dbReference type="InterPro" id="IPR000731">
    <property type="entry name" value="SSD"/>
</dbReference>
<dbReference type="PANTHER" id="PTHR10796">
    <property type="entry name" value="PATCHED-RELATED"/>
    <property type="match status" value="1"/>
</dbReference>
<keyword evidence="2" id="KW-0328">Glycosyltransferase</keyword>
<dbReference type="Proteomes" id="UP000649617">
    <property type="component" value="Unassembled WGS sequence"/>
</dbReference>
<dbReference type="EMBL" id="CAJNIZ010004469">
    <property type="protein sequence ID" value="CAE7233126.1"/>
    <property type="molecule type" value="Genomic_DNA"/>
</dbReference>
<comment type="caution">
    <text evidence="5">The sequence shown here is derived from an EMBL/GenBank/DDBJ whole genome shotgun (WGS) entry which is preliminary data.</text>
</comment>
<protein>
    <submittedName>
        <fullName evidence="5">NPC1 protein</fullName>
    </submittedName>
</protein>
<evidence type="ECO:0000256" key="2">
    <source>
        <dbReference type="ARBA" id="ARBA00022676"/>
    </source>
</evidence>
<dbReference type="SUPFAM" id="SSF82866">
    <property type="entry name" value="Multidrug efflux transporter AcrB transmembrane domain"/>
    <property type="match status" value="2"/>
</dbReference>
<feature type="transmembrane region" description="Helical" evidence="3">
    <location>
        <begin position="578"/>
        <end position="605"/>
    </location>
</feature>
<dbReference type="PANTHER" id="PTHR10796:SF92">
    <property type="entry name" value="PATCHED-RELATED, ISOFORM A"/>
    <property type="match status" value="1"/>
</dbReference>
<feature type="transmembrane region" description="Helical" evidence="3">
    <location>
        <begin position="1000"/>
        <end position="1020"/>
    </location>
</feature>
<evidence type="ECO:0000256" key="1">
    <source>
        <dbReference type="ARBA" id="ARBA00005585"/>
    </source>
</evidence>
<proteinExistence type="inferred from homology"/>
<dbReference type="OrthoDB" id="6510177at2759"/>
<dbReference type="PROSITE" id="PS50156">
    <property type="entry name" value="SSD"/>
    <property type="match status" value="1"/>
</dbReference>
<gene>
    <name evidence="5" type="primary">NPC1</name>
    <name evidence="5" type="ORF">SPIL2461_LOCUS3664</name>
</gene>
<keyword evidence="2" id="KW-0808">Transferase</keyword>
<evidence type="ECO:0000313" key="6">
    <source>
        <dbReference type="Proteomes" id="UP000649617"/>
    </source>
</evidence>
<reference evidence="5" key="1">
    <citation type="submission" date="2021-02" db="EMBL/GenBank/DDBJ databases">
        <authorList>
            <person name="Dougan E. K."/>
            <person name="Rhodes N."/>
            <person name="Thang M."/>
            <person name="Chan C."/>
        </authorList>
    </citation>
    <scope>NUCLEOTIDE SEQUENCE</scope>
</reference>
<feature type="transmembrane region" description="Helical" evidence="3">
    <location>
        <begin position="651"/>
        <end position="676"/>
    </location>
</feature>
<accession>A0A812KTD5</accession>
<feature type="transmembrane region" description="Helical" evidence="3">
    <location>
        <begin position="611"/>
        <end position="631"/>
    </location>
</feature>
<feature type="transmembrane region" description="Helical" evidence="3">
    <location>
        <begin position="757"/>
        <end position="778"/>
    </location>
</feature>
<dbReference type="Pfam" id="PF12349">
    <property type="entry name" value="Sterol-sensing"/>
    <property type="match status" value="1"/>
</dbReference>
<dbReference type="Pfam" id="PF00534">
    <property type="entry name" value="Glycos_transf_1"/>
    <property type="match status" value="1"/>
</dbReference>
<name>A0A812KTD5_SYMPI</name>
<dbReference type="AlphaFoldDB" id="A0A812KTD5"/>
<feature type="transmembrane region" description="Helical" evidence="3">
    <location>
        <begin position="1055"/>
        <end position="1076"/>
    </location>
</feature>
<sequence length="1181" mass="129051">MLKATYQVLPAAASTEKGERMLFRGLPNILPLDNATDPADDQGIGAKELKKRRYAAKSALQKRCNLNEDPGAKILIFIGRWVKQKGVDHIAMLTEDILRSQQNVQMVLAGPPDDPFGLYAQEMLVPLRAKFEGRLFVCTEFFYLEKELRRGAHLCFTPSCSEPFGYVDVEFGLLGVPSVGCAIGGLGKMPGVYFRQQNADSPHMLLEAFHCAVDYALDLPDEEYWQMAKAATRAEFPFIIWKENLKEAYHLALTHFKDPCEPAACQVSLLQVFLVKEQGSPTAFAMSPLQAWLSCTSRAEEAVAHALGRGAKACARNPWKCITVTVAGCLLCAVGVVRFSAVNQARDLWVDQNSQVMKDLVWTENYFTFSGRVNRVLVTAKDGGNVLRMDTMPELFRLADDVKALVDENGKNFSNLCIEIPTGCLNNGMPRYFGRGISADFNSTVQNQADILTAVNKANYPDGAPAFADDNMGGIVRDVNGSVNSATAARVDFIVTGTEEAMMAWEQALLDHFTKDQLTEQRYTYINAFVQSQRSQDDELNRTVRADIPLFAIAFVLMGSFCAVFLGKAASWTQSRRLLGFVEFYLVIFGCIAGYGTCMLIGIPFTVLQQILPFILVGIGIDDAFVISGAFDAIDPSLSIPDRIEKAIQRVGVSITLTKVTSIASFLLGATCVFPSVQFFCVYASCSVFYIWLLHCTTFCALLALDARRAGAEPPRLDPCFCIGAKASCMPNKTSEAPSFLETALVAMIRFLTSHPAISIACILIFLAVAAVSAWQVSLGLSTDFDIMDLSPDQSYLRDYYNQERVHFGGLSAGGLALPCGYYVMDQDFSSMAVQRHLEEVGAGLIALTNVNSDRGLQSWHSVFTYWAVQNKGSLASLPDSAFTAVDTNRTGCEAGLPSGVTTCTSFLVTGTTFVTAVQEFLQTNWGRAFENDVVVQNGQIKVARLRATHIDTSNSKEQIAVLEEAEAFTKRWQSVLPGSFMNAQAYIFFDQYRIIVEQMTVSIGLCLAAVLLISALVLAHPLSVLVVLLVLALVFMDLMGNIVLWGLALNSISMINLVMAVGLVVDYSMHMAHSFGLQDPSLPRPKRAELAMKEMGQPIFLGVSTTFLAILPLAFSSSQAFRVFFKMFFGIVVAGGSHGLIFLPLCMSVLGPSVAAKSTSVENISNLDEEAAAGKVAETK</sequence>
<dbReference type="GO" id="GO:0016757">
    <property type="term" value="F:glycosyltransferase activity"/>
    <property type="evidence" value="ECO:0007669"/>
    <property type="project" value="UniProtKB-KW"/>
</dbReference>
<feature type="transmembrane region" description="Helical" evidence="3">
    <location>
        <begin position="682"/>
        <end position="705"/>
    </location>
</feature>
<keyword evidence="3" id="KW-0812">Transmembrane</keyword>
<keyword evidence="3" id="KW-0472">Membrane</keyword>
<evidence type="ECO:0000259" key="4">
    <source>
        <dbReference type="PROSITE" id="PS50156"/>
    </source>
</evidence>
<feature type="transmembrane region" description="Helical" evidence="3">
    <location>
        <begin position="1128"/>
        <end position="1151"/>
    </location>
</feature>
<feature type="transmembrane region" description="Helical" evidence="3">
    <location>
        <begin position="806"/>
        <end position="825"/>
    </location>
</feature>
<dbReference type="InterPro" id="IPR053958">
    <property type="entry name" value="HMGCR/SNAP/NPC1-like_SSD"/>
</dbReference>
<keyword evidence="6" id="KW-1185">Reference proteome</keyword>
<dbReference type="Gene3D" id="1.20.1640.10">
    <property type="entry name" value="Multidrug efflux transporter AcrB transmembrane domain"/>
    <property type="match status" value="2"/>
</dbReference>
<dbReference type="GO" id="GO:0016020">
    <property type="term" value="C:membrane"/>
    <property type="evidence" value="ECO:0007669"/>
    <property type="project" value="TreeGrafter"/>
</dbReference>
<dbReference type="InterPro" id="IPR001296">
    <property type="entry name" value="Glyco_trans_1"/>
</dbReference>
<dbReference type="SUPFAM" id="SSF53756">
    <property type="entry name" value="UDP-Glycosyltransferase/glycogen phosphorylase"/>
    <property type="match status" value="1"/>
</dbReference>
<dbReference type="Gene3D" id="3.40.50.2000">
    <property type="entry name" value="Glycogen Phosphorylase B"/>
    <property type="match status" value="1"/>
</dbReference>
<feature type="transmembrane region" description="Helical" evidence="3">
    <location>
        <begin position="1096"/>
        <end position="1116"/>
    </location>
</feature>
<evidence type="ECO:0000256" key="3">
    <source>
        <dbReference type="SAM" id="Phobius"/>
    </source>
</evidence>
<organism evidence="5 6">
    <name type="scientific">Symbiodinium pilosum</name>
    <name type="common">Dinoflagellate</name>
    <dbReference type="NCBI Taxonomy" id="2952"/>
    <lineage>
        <taxon>Eukaryota</taxon>
        <taxon>Sar</taxon>
        <taxon>Alveolata</taxon>
        <taxon>Dinophyceae</taxon>
        <taxon>Suessiales</taxon>
        <taxon>Symbiodiniaceae</taxon>
        <taxon>Symbiodinium</taxon>
    </lineage>
</organism>